<evidence type="ECO:0000256" key="3">
    <source>
        <dbReference type="ARBA" id="ARBA00023204"/>
    </source>
</evidence>
<dbReference type="PANTHER" id="PTHR15272:SF0">
    <property type="entry name" value="CHROMATIN ASSEMBLY FACTOR 1 SUBUNIT A"/>
    <property type="match status" value="1"/>
</dbReference>
<feature type="compositionally biased region" description="Polar residues" evidence="5">
    <location>
        <begin position="1"/>
        <end position="14"/>
    </location>
</feature>
<dbReference type="OrthoDB" id="79480at2759"/>
<evidence type="ECO:0000256" key="5">
    <source>
        <dbReference type="SAM" id="MobiDB-lite"/>
    </source>
</evidence>
<proteinExistence type="predicted"/>
<dbReference type="EMBL" id="JAEOAQ010000004">
    <property type="protein sequence ID" value="KAG5419009.1"/>
    <property type="molecule type" value="Genomic_DNA"/>
</dbReference>
<feature type="region of interest" description="Disordered" evidence="5">
    <location>
        <begin position="402"/>
        <end position="428"/>
    </location>
</feature>
<comment type="caution">
    <text evidence="7">The sequence shown here is derived from an EMBL/GenBank/DDBJ whole genome shotgun (WGS) entry which is preliminary data.</text>
</comment>
<comment type="subcellular location">
    <subcellularLocation>
        <location evidence="1">Nucleus</location>
    </subcellularLocation>
</comment>
<evidence type="ECO:0000256" key="1">
    <source>
        <dbReference type="ARBA" id="ARBA00004123"/>
    </source>
</evidence>
<evidence type="ECO:0000256" key="2">
    <source>
        <dbReference type="ARBA" id="ARBA00022763"/>
    </source>
</evidence>
<feature type="region of interest" description="Disordered" evidence="5">
    <location>
        <begin position="1"/>
        <end position="255"/>
    </location>
</feature>
<name>A0A8H7ZF28_9ASCO</name>
<sequence length="478" mass="57179">MTSLQTQQVDTSEQLLRKSIRIDEASRKRKREDESAASEQETVDKENQETHQLEKLAKKQKMDQEKEAKRLKLEEEKRAKAKKIEEEKEAKRRKLEEEKEAKRKKIEQEKLEKERKKMEEKLEREKKKELEKLERERKKQAEQAEKERKKREEQAEKERKKQAEQAERERKKQAELAEKERKREEREKEKLEKKLKQEEEKRAKELEKQRIEEEKRKAEEAKERSQMKISNFFHVRPQEKQAKEKDMEGESKTVQKSDYETEFLPFFVQRNVTLKQGNYCTDKTKSELDSILSNKAPVDTLDPFVGYRKSSSSNPQQYITPEAILNALNLPSTSEQQVLEMIEQLPPIKYISFYENSKPPYTGSWCSQKHQDQQMAIISDPLDKEITGLDYDYDSDLEWNNEEKDGEDIDDEEDDEEDISILPDEDDDEFIEKDSELNKRSIHQLVVVNKWNNEDNKEFFHHYTTSHIVDLSKLKSFI</sequence>
<dbReference type="GO" id="GO:0005634">
    <property type="term" value="C:nucleus"/>
    <property type="evidence" value="ECO:0007669"/>
    <property type="project" value="UniProtKB-SubCell"/>
</dbReference>
<dbReference type="GO" id="GO:0006334">
    <property type="term" value="P:nucleosome assembly"/>
    <property type="evidence" value="ECO:0007669"/>
    <property type="project" value="TreeGrafter"/>
</dbReference>
<evidence type="ECO:0000313" key="8">
    <source>
        <dbReference type="Proteomes" id="UP000669133"/>
    </source>
</evidence>
<evidence type="ECO:0000259" key="6">
    <source>
        <dbReference type="Pfam" id="PF12253"/>
    </source>
</evidence>
<keyword evidence="3" id="KW-0234">DNA repair</keyword>
<keyword evidence="8" id="KW-1185">Reference proteome</keyword>
<feature type="compositionally biased region" description="Basic and acidic residues" evidence="5">
    <location>
        <begin position="20"/>
        <end position="34"/>
    </location>
</feature>
<protein>
    <submittedName>
        <fullName evidence="7">RLF2</fullName>
    </submittedName>
</protein>
<dbReference type="Proteomes" id="UP000669133">
    <property type="component" value="Unassembled WGS sequence"/>
</dbReference>
<dbReference type="GeneID" id="93652357"/>
<dbReference type="RefSeq" id="XP_067548125.1">
    <property type="nucleotide sequence ID" value="XM_067692724.1"/>
</dbReference>
<evidence type="ECO:0000256" key="4">
    <source>
        <dbReference type="ARBA" id="ARBA00023242"/>
    </source>
</evidence>
<dbReference type="PANTHER" id="PTHR15272">
    <property type="entry name" value="CHROMATIN ASSEMBLY FACTOR 1 SUBUNIT A CAF-1 SUBUNIT A"/>
    <property type="match status" value="1"/>
</dbReference>
<dbReference type="GO" id="GO:0033186">
    <property type="term" value="C:CAF-1 complex"/>
    <property type="evidence" value="ECO:0007669"/>
    <property type="project" value="TreeGrafter"/>
</dbReference>
<keyword evidence="4" id="KW-0539">Nucleus</keyword>
<feature type="compositionally biased region" description="Basic and acidic residues" evidence="5">
    <location>
        <begin position="42"/>
        <end position="226"/>
    </location>
</feature>
<feature type="domain" description="Chromatin assembly factor 1 subunit A dimerization" evidence="6">
    <location>
        <begin position="349"/>
        <end position="418"/>
    </location>
</feature>
<accession>A0A8H7ZF28</accession>
<dbReference type="AlphaFoldDB" id="A0A8H7ZF28"/>
<organism evidence="7 8">
    <name type="scientific">Candida metapsilosis</name>
    <dbReference type="NCBI Taxonomy" id="273372"/>
    <lineage>
        <taxon>Eukaryota</taxon>
        <taxon>Fungi</taxon>
        <taxon>Dikarya</taxon>
        <taxon>Ascomycota</taxon>
        <taxon>Saccharomycotina</taxon>
        <taxon>Pichiomycetes</taxon>
        <taxon>Debaryomycetaceae</taxon>
        <taxon>Candida/Lodderomyces clade</taxon>
        <taxon>Candida</taxon>
    </lineage>
</organism>
<gene>
    <name evidence="7" type="ORF">I9W82_003728</name>
</gene>
<feature type="compositionally biased region" description="Basic and acidic residues" evidence="5">
    <location>
        <begin position="236"/>
        <end position="255"/>
    </location>
</feature>
<dbReference type="InterPro" id="IPR022043">
    <property type="entry name" value="CAF1A_DD"/>
</dbReference>
<dbReference type="GO" id="GO:0006281">
    <property type="term" value="P:DNA repair"/>
    <property type="evidence" value="ECO:0007669"/>
    <property type="project" value="UniProtKB-KW"/>
</dbReference>
<reference evidence="7 8" key="1">
    <citation type="submission" date="2020-12" db="EMBL/GenBank/DDBJ databases">
        <title>Effect of drift, selection, and recombination on the evolution of hybrid genomes in Candida yeast pathogens.</title>
        <authorList>
            <person name="Mixao V."/>
            <person name="Ksiezopolska E."/>
            <person name="Saus E."/>
            <person name="Boekhout T."/>
            <person name="Gacser A."/>
            <person name="Gabaldon T."/>
        </authorList>
    </citation>
    <scope>NUCLEOTIDE SEQUENCE [LARGE SCALE GENOMIC DNA]</scope>
    <source>
        <strain evidence="7 8">BP57</strain>
    </source>
</reference>
<keyword evidence="2" id="KW-0227">DNA damage</keyword>
<dbReference type="Pfam" id="PF12253">
    <property type="entry name" value="CAF1A_dimeriz"/>
    <property type="match status" value="1"/>
</dbReference>
<evidence type="ECO:0000313" key="7">
    <source>
        <dbReference type="EMBL" id="KAG5419009.1"/>
    </source>
</evidence>